<dbReference type="EMBL" id="AHIV02002129">
    <property type="protein sequence ID" value="RQX67076.1"/>
    <property type="molecule type" value="Genomic_DNA"/>
</dbReference>
<organism evidence="2 3">
    <name type="scientific">Toxoplasma gondii CAST</name>
    <dbReference type="NCBI Taxonomy" id="943122"/>
    <lineage>
        <taxon>Eukaryota</taxon>
        <taxon>Sar</taxon>
        <taxon>Alveolata</taxon>
        <taxon>Apicomplexa</taxon>
        <taxon>Conoidasida</taxon>
        <taxon>Coccidia</taxon>
        <taxon>Eucoccidiorida</taxon>
        <taxon>Eimeriorina</taxon>
        <taxon>Sarcocystidae</taxon>
        <taxon>Toxoplasma</taxon>
    </lineage>
</organism>
<reference evidence="2 3" key="1">
    <citation type="submission" date="2017-10" db="EMBL/GenBank/DDBJ databases">
        <authorList>
            <person name="Sibley D."/>
            <person name="Venepally P."/>
            <person name="Karamycheva S."/>
            <person name="Hadjithomas M."/>
            <person name="Khan A."/>
            <person name="Brunk B."/>
            <person name="Roos D."/>
            <person name="Caler E."/>
            <person name="Lorenzi H."/>
        </authorList>
    </citation>
    <scope>NUCLEOTIDE SEQUENCE [LARGE SCALE GENOMIC DNA]</scope>
    <source>
        <strain evidence="2 3">CAST</strain>
    </source>
</reference>
<comment type="caution">
    <text evidence="2">The sequence shown here is derived from an EMBL/GenBank/DDBJ whole genome shotgun (WGS) entry which is preliminary data.</text>
</comment>
<evidence type="ECO:0000256" key="1">
    <source>
        <dbReference type="SAM" id="MobiDB-lite"/>
    </source>
</evidence>
<feature type="compositionally biased region" description="Low complexity" evidence="1">
    <location>
        <begin position="1"/>
        <end position="17"/>
    </location>
</feature>
<sequence>MSPVSPSGGPAGPARPAECGVDPQRRRCVLFVSLESSLEPRRKRLFLSTVSPSCEETLPAAGSLQQPEGERRLRTLEVPAAELHRKRLGPSPGARRLLQPLPFARREGRGLPLSLKNYSALQGGTPH</sequence>
<accession>A0A3R8AH86</accession>
<proteinExistence type="predicted"/>
<dbReference type="Proteomes" id="UP000284452">
    <property type="component" value="Unassembled WGS sequence"/>
</dbReference>
<protein>
    <submittedName>
        <fullName evidence="2">Uncharacterized protein</fullName>
    </submittedName>
</protein>
<dbReference type="VEuPathDB" id="ToxoDB:TGCAST_389710"/>
<name>A0A3R8AH86_TOXGO</name>
<dbReference type="AlphaFoldDB" id="A0A3R8AH86"/>
<feature type="region of interest" description="Disordered" evidence="1">
    <location>
        <begin position="1"/>
        <end position="20"/>
    </location>
</feature>
<evidence type="ECO:0000313" key="3">
    <source>
        <dbReference type="Proteomes" id="UP000284452"/>
    </source>
</evidence>
<evidence type="ECO:0000313" key="2">
    <source>
        <dbReference type="EMBL" id="RQX67076.1"/>
    </source>
</evidence>
<gene>
    <name evidence="2" type="ORF">TGCAST_389710</name>
</gene>